<keyword evidence="5 6" id="KW-0472">Membrane</keyword>
<comment type="subcellular location">
    <subcellularLocation>
        <location evidence="1">Cell membrane</location>
        <topology evidence="1">Multi-pass membrane protein</topology>
    </subcellularLocation>
</comment>
<keyword evidence="2" id="KW-1003">Cell membrane</keyword>
<evidence type="ECO:0000256" key="3">
    <source>
        <dbReference type="ARBA" id="ARBA00022692"/>
    </source>
</evidence>
<feature type="domain" description="ABC3 transporter permease C-terminal" evidence="7">
    <location>
        <begin position="3"/>
        <end position="103"/>
    </location>
</feature>
<accession>A0A562U7P3</accession>
<evidence type="ECO:0000256" key="4">
    <source>
        <dbReference type="ARBA" id="ARBA00022989"/>
    </source>
</evidence>
<dbReference type="InterPro" id="IPR003838">
    <property type="entry name" value="ABC3_permease_C"/>
</dbReference>
<dbReference type="AlphaFoldDB" id="A0A562U7P3"/>
<name>A0A562U7P3_9SPHI</name>
<comment type="caution">
    <text evidence="8">The sequence shown here is derived from an EMBL/GenBank/DDBJ whole genome shotgun (WGS) entry which is preliminary data.</text>
</comment>
<reference evidence="8 9" key="1">
    <citation type="submission" date="2019-07" db="EMBL/GenBank/DDBJ databases">
        <title>Genomic Encyclopedia of Archaeal and Bacterial Type Strains, Phase II (KMG-II): from individual species to whole genera.</title>
        <authorList>
            <person name="Goeker M."/>
        </authorList>
    </citation>
    <scope>NUCLEOTIDE SEQUENCE [LARGE SCALE GENOMIC DNA]</scope>
    <source>
        <strain evidence="8 9">ATCC BAA-1854</strain>
    </source>
</reference>
<feature type="transmembrane region" description="Helical" evidence="6">
    <location>
        <begin position="65"/>
        <end position="91"/>
    </location>
</feature>
<dbReference type="RefSeq" id="WP_170227721.1">
    <property type="nucleotide sequence ID" value="NZ_VLLI01000004.1"/>
</dbReference>
<dbReference type="EMBL" id="VLLI01000004">
    <property type="protein sequence ID" value="TWJ01609.1"/>
    <property type="molecule type" value="Genomic_DNA"/>
</dbReference>
<protein>
    <submittedName>
        <fullName evidence="8">Putative ABC transport system permease protein</fullName>
    </submittedName>
</protein>
<evidence type="ECO:0000256" key="5">
    <source>
        <dbReference type="ARBA" id="ARBA00023136"/>
    </source>
</evidence>
<gene>
    <name evidence="8" type="ORF">JN11_01760</name>
</gene>
<dbReference type="Proteomes" id="UP000317010">
    <property type="component" value="Unassembled WGS sequence"/>
</dbReference>
<dbReference type="GO" id="GO:0022857">
    <property type="term" value="F:transmembrane transporter activity"/>
    <property type="evidence" value="ECO:0007669"/>
    <property type="project" value="TreeGrafter"/>
</dbReference>
<keyword evidence="9" id="KW-1185">Reference proteome</keyword>
<evidence type="ECO:0000256" key="6">
    <source>
        <dbReference type="SAM" id="Phobius"/>
    </source>
</evidence>
<evidence type="ECO:0000313" key="9">
    <source>
        <dbReference type="Proteomes" id="UP000317010"/>
    </source>
</evidence>
<dbReference type="PANTHER" id="PTHR30572:SF18">
    <property type="entry name" value="ABC-TYPE MACROLIDE FAMILY EXPORT SYSTEM PERMEASE COMPONENT 2"/>
    <property type="match status" value="1"/>
</dbReference>
<evidence type="ECO:0000259" key="7">
    <source>
        <dbReference type="Pfam" id="PF02687"/>
    </source>
</evidence>
<evidence type="ECO:0000256" key="1">
    <source>
        <dbReference type="ARBA" id="ARBA00004651"/>
    </source>
</evidence>
<dbReference type="PANTHER" id="PTHR30572">
    <property type="entry name" value="MEMBRANE COMPONENT OF TRANSPORTER-RELATED"/>
    <property type="match status" value="1"/>
</dbReference>
<dbReference type="Pfam" id="PF02687">
    <property type="entry name" value="FtsX"/>
    <property type="match status" value="1"/>
</dbReference>
<keyword evidence="4 6" id="KW-1133">Transmembrane helix</keyword>
<keyword evidence="3 6" id="KW-0812">Transmembrane</keyword>
<dbReference type="InterPro" id="IPR050250">
    <property type="entry name" value="Macrolide_Exporter_MacB"/>
</dbReference>
<feature type="transmembrane region" description="Helical" evidence="6">
    <location>
        <begin position="39"/>
        <end position="58"/>
    </location>
</feature>
<proteinExistence type="predicted"/>
<dbReference type="GO" id="GO:0005886">
    <property type="term" value="C:plasma membrane"/>
    <property type="evidence" value="ECO:0007669"/>
    <property type="project" value="UniProtKB-SubCell"/>
</dbReference>
<organism evidence="8 9">
    <name type="scientific">Mucilaginibacter frigoritolerans</name>
    <dbReference type="NCBI Taxonomy" id="652788"/>
    <lineage>
        <taxon>Bacteria</taxon>
        <taxon>Pseudomonadati</taxon>
        <taxon>Bacteroidota</taxon>
        <taxon>Sphingobacteriia</taxon>
        <taxon>Sphingobacteriales</taxon>
        <taxon>Sphingobacteriaceae</taxon>
        <taxon>Mucilaginibacter</taxon>
    </lineage>
</organism>
<evidence type="ECO:0000313" key="8">
    <source>
        <dbReference type="EMBL" id="TWJ01609.1"/>
    </source>
</evidence>
<sequence length="110" mass="12092">MGLLGLSTFNTAQRKKEIGIRKVLGASSTGIALLLSKDFTQLVIIALFIASPAAWWLMQVWLQNFAYHIQISVWIFISSGAAALFIAWFTVSYQSISAASLNPVKSLRSE</sequence>
<evidence type="ECO:0000256" key="2">
    <source>
        <dbReference type="ARBA" id="ARBA00022475"/>
    </source>
</evidence>